<reference evidence="10 11" key="1">
    <citation type="journal article" date="2008" name="Nature">
        <title>The Trichoplax genome and the nature of placozoans.</title>
        <authorList>
            <person name="Srivastava M."/>
            <person name="Begovic E."/>
            <person name="Chapman J."/>
            <person name="Putnam N.H."/>
            <person name="Hellsten U."/>
            <person name="Kawashima T."/>
            <person name="Kuo A."/>
            <person name="Mitros T."/>
            <person name="Salamov A."/>
            <person name="Carpenter M.L."/>
            <person name="Signorovitch A.Y."/>
            <person name="Moreno M.A."/>
            <person name="Kamm K."/>
            <person name="Grimwood J."/>
            <person name="Schmutz J."/>
            <person name="Shapiro H."/>
            <person name="Grigoriev I.V."/>
            <person name="Buss L.W."/>
            <person name="Schierwater B."/>
            <person name="Dellaporta S.L."/>
            <person name="Rokhsar D.S."/>
        </authorList>
    </citation>
    <scope>NUCLEOTIDE SEQUENCE [LARGE SCALE GENOMIC DNA]</scope>
    <source>
        <strain evidence="10 11">Grell-BS-1999</strain>
    </source>
</reference>
<dbReference type="Gene3D" id="1.20.1250.20">
    <property type="entry name" value="MFS general substrate transporter like domains"/>
    <property type="match status" value="2"/>
</dbReference>
<dbReference type="InterPro" id="IPR050930">
    <property type="entry name" value="MFS_Vesicular_Transporter"/>
</dbReference>
<keyword evidence="11" id="KW-1185">Reference proteome</keyword>
<feature type="transmembrane region" description="Helical" evidence="8">
    <location>
        <begin position="293"/>
        <end position="313"/>
    </location>
</feature>
<dbReference type="CTD" id="6756342"/>
<dbReference type="HOGENOM" id="CLU_028639_3_0_1"/>
<evidence type="ECO:0000256" key="4">
    <source>
        <dbReference type="ARBA" id="ARBA00022692"/>
    </source>
</evidence>
<dbReference type="OrthoDB" id="446368at2759"/>
<dbReference type="OMA" id="FMPIAGQ"/>
<feature type="transmembrane region" description="Helical" evidence="8">
    <location>
        <begin position="151"/>
        <end position="173"/>
    </location>
</feature>
<keyword evidence="4 8" id="KW-0812">Transmembrane</keyword>
<dbReference type="InterPro" id="IPR011701">
    <property type="entry name" value="MFS"/>
</dbReference>
<dbReference type="KEGG" id="tad:TRIADDRAFT_64145"/>
<evidence type="ECO:0000256" key="2">
    <source>
        <dbReference type="ARBA" id="ARBA00006829"/>
    </source>
</evidence>
<name>B3S458_TRIAD</name>
<feature type="transmembrane region" description="Helical" evidence="8">
    <location>
        <begin position="54"/>
        <end position="78"/>
    </location>
</feature>
<proteinExistence type="inferred from homology"/>
<evidence type="ECO:0000256" key="8">
    <source>
        <dbReference type="SAM" id="Phobius"/>
    </source>
</evidence>
<dbReference type="GeneID" id="6756342"/>
<evidence type="ECO:0000256" key="5">
    <source>
        <dbReference type="ARBA" id="ARBA00022775"/>
    </source>
</evidence>
<keyword evidence="7 8" id="KW-0472">Membrane</keyword>
<feature type="transmembrane region" description="Helical" evidence="8">
    <location>
        <begin position="238"/>
        <end position="258"/>
    </location>
</feature>
<comment type="subcellular location">
    <subcellularLocation>
        <location evidence="1">Membrane</location>
        <topology evidence="1">Multi-pass membrane protein</topology>
    </subcellularLocation>
</comment>
<protein>
    <recommendedName>
        <fullName evidence="9">Major facilitator superfamily (MFS) profile domain-containing protein</fullName>
    </recommendedName>
</protein>
<dbReference type="FunCoup" id="B3S458">
    <property type="interactions" value="187"/>
</dbReference>
<dbReference type="PANTHER" id="PTHR23506">
    <property type="entry name" value="GH10249P"/>
    <property type="match status" value="1"/>
</dbReference>
<feature type="domain" description="Major facilitator superfamily (MFS) profile" evidence="9">
    <location>
        <begin position="190"/>
        <end position="435"/>
    </location>
</feature>
<gene>
    <name evidence="10" type="ORF">TRIADDRAFT_64145</name>
</gene>
<dbReference type="EMBL" id="DS985249">
    <property type="protein sequence ID" value="EDV22586.1"/>
    <property type="molecule type" value="Genomic_DNA"/>
</dbReference>
<keyword evidence="5" id="KW-0532">Neurotransmitter transport</keyword>
<dbReference type="InParanoid" id="B3S458"/>
<dbReference type="STRING" id="10228.B3S458"/>
<evidence type="ECO:0000256" key="1">
    <source>
        <dbReference type="ARBA" id="ARBA00004141"/>
    </source>
</evidence>
<feature type="transmembrane region" description="Helical" evidence="8">
    <location>
        <begin position="334"/>
        <end position="358"/>
    </location>
</feature>
<feature type="transmembrane region" description="Helical" evidence="8">
    <location>
        <begin position="370"/>
        <end position="394"/>
    </location>
</feature>
<comment type="similarity">
    <text evidence="2">Belongs to the major facilitator superfamily. Vesicular transporter family.</text>
</comment>
<dbReference type="Pfam" id="PF07690">
    <property type="entry name" value="MFS_1"/>
    <property type="match status" value="2"/>
</dbReference>
<dbReference type="Proteomes" id="UP000009022">
    <property type="component" value="Unassembled WGS sequence"/>
</dbReference>
<feature type="transmembrane region" description="Helical" evidence="8">
    <location>
        <begin position="85"/>
        <end position="104"/>
    </location>
</feature>
<feature type="transmembrane region" description="Helical" evidence="8">
    <location>
        <begin position="21"/>
        <end position="42"/>
    </location>
</feature>
<keyword evidence="3" id="KW-0813">Transport</keyword>
<dbReference type="InterPro" id="IPR036259">
    <property type="entry name" value="MFS_trans_sf"/>
</dbReference>
<evidence type="ECO:0000256" key="7">
    <source>
        <dbReference type="ARBA" id="ARBA00023136"/>
    </source>
</evidence>
<dbReference type="RefSeq" id="XP_002115130.1">
    <property type="nucleotide sequence ID" value="XM_002115094.1"/>
</dbReference>
<dbReference type="PROSITE" id="PS50850">
    <property type="entry name" value="MFS"/>
    <property type="match status" value="1"/>
</dbReference>
<dbReference type="GO" id="GO:0016020">
    <property type="term" value="C:membrane"/>
    <property type="evidence" value="ECO:0007669"/>
    <property type="project" value="UniProtKB-SubCell"/>
</dbReference>
<dbReference type="SUPFAM" id="SSF103473">
    <property type="entry name" value="MFS general substrate transporter"/>
    <property type="match status" value="2"/>
</dbReference>
<dbReference type="PRINTS" id="PR01035">
    <property type="entry name" value="TCRTETA"/>
</dbReference>
<feature type="transmembrane region" description="Helical" evidence="8">
    <location>
        <begin position="180"/>
        <end position="200"/>
    </location>
</feature>
<evidence type="ECO:0000313" key="11">
    <source>
        <dbReference type="Proteomes" id="UP000009022"/>
    </source>
</evidence>
<dbReference type="InterPro" id="IPR001958">
    <property type="entry name" value="Tet-R_TetA/multi-R_MdtG-like"/>
</dbReference>
<dbReference type="PhylomeDB" id="B3S458"/>
<evidence type="ECO:0000256" key="6">
    <source>
        <dbReference type="ARBA" id="ARBA00022989"/>
    </source>
</evidence>
<dbReference type="AlphaFoldDB" id="B3S458"/>
<accession>B3S458</accession>
<dbReference type="PANTHER" id="PTHR23506:SF26">
    <property type="entry name" value="MFS-TYPE TRANSPORTER SLC18B1"/>
    <property type="match status" value="1"/>
</dbReference>
<dbReference type="GO" id="GO:0022857">
    <property type="term" value="F:transmembrane transporter activity"/>
    <property type="evidence" value="ECO:0000318"/>
    <property type="project" value="GO_Central"/>
</dbReference>
<evidence type="ECO:0000256" key="3">
    <source>
        <dbReference type="ARBA" id="ARBA00022448"/>
    </source>
</evidence>
<feature type="transmembrane region" description="Helical" evidence="8">
    <location>
        <begin position="265"/>
        <end position="287"/>
    </location>
</feature>
<keyword evidence="6 8" id="KW-1133">Transmembrane helix</keyword>
<dbReference type="eggNOG" id="KOG3764">
    <property type="taxonomic scope" value="Eukaryota"/>
</dbReference>
<sequence>MEDTAQTQVSTISRRIKIISIIILSCTYVVTGSVYAVIAPFFPTLAEERNVTNFEIGIIFAVYPLVKLIVSPIIGAFLPHIGVKYALWAGMMIDGGCTMAFGFLPEILDHDTFVAFCIVVRGIEGMGAAAYQTAGFSFASAVFKDSVATTLGFLEIATSLGFMAGPPVGGLLYKAGGFRLPFIVLASLMIVAGICIAYFLPSVSRIGVALHITSFSYLDPTLSIHIEPFKLSHPQVGLIFLIIPAAYGLCAPVVGYVSDRIGFRIFIVLGNAILGVSLLFLGPAPFIPVKLTLTQTILSNIGMGAGVAVALIPSYPDVLEAAKSSRYCRGREDFATNSVTSGLYSAFISLGQIIGPIVGGTFTSASDVDFDWISTIIGFIAFGQMGLVILLTIVEKMVDSEVPSSEFGSGKAINGIKADKNLYNTKPNESSPLLT</sequence>
<organism evidence="10 11">
    <name type="scientific">Trichoplax adhaerens</name>
    <name type="common">Trichoplax reptans</name>
    <dbReference type="NCBI Taxonomy" id="10228"/>
    <lineage>
        <taxon>Eukaryota</taxon>
        <taxon>Metazoa</taxon>
        <taxon>Placozoa</taxon>
        <taxon>Uniplacotomia</taxon>
        <taxon>Trichoplacea</taxon>
        <taxon>Trichoplacidae</taxon>
        <taxon>Trichoplax</taxon>
    </lineage>
</organism>
<dbReference type="InterPro" id="IPR020846">
    <property type="entry name" value="MFS_dom"/>
</dbReference>
<evidence type="ECO:0000313" key="10">
    <source>
        <dbReference type="EMBL" id="EDV22586.1"/>
    </source>
</evidence>
<evidence type="ECO:0000259" key="9">
    <source>
        <dbReference type="PROSITE" id="PS50850"/>
    </source>
</evidence>